<feature type="domain" description="N-end rule aminoacyl transferase C-terminal" evidence="1">
    <location>
        <begin position="112"/>
        <end position="207"/>
    </location>
</feature>
<accession>A0A923PM31</accession>
<dbReference type="SUPFAM" id="SSF55729">
    <property type="entry name" value="Acyl-CoA N-acyltransferases (Nat)"/>
    <property type="match status" value="1"/>
</dbReference>
<dbReference type="InterPro" id="IPR030700">
    <property type="entry name" value="N-end_Aminoacyl_Trfase"/>
</dbReference>
<name>A0A923PM31_9BACT</name>
<dbReference type="GO" id="GO:0005737">
    <property type="term" value="C:cytoplasm"/>
    <property type="evidence" value="ECO:0007669"/>
    <property type="project" value="TreeGrafter"/>
</dbReference>
<dbReference type="PANTHER" id="PTHR21367">
    <property type="entry name" value="ARGININE-TRNA-PROTEIN TRANSFERASE 1"/>
    <property type="match status" value="1"/>
</dbReference>
<comment type="caution">
    <text evidence="2">The sequence shown here is derived from an EMBL/GenBank/DDBJ whole genome shotgun (WGS) entry which is preliminary data.</text>
</comment>
<reference evidence="2" key="1">
    <citation type="submission" date="2020-08" db="EMBL/GenBank/DDBJ databases">
        <title>Lewinella bacteria from marine environments.</title>
        <authorList>
            <person name="Zhong Y."/>
        </authorList>
    </citation>
    <scope>NUCLEOTIDE SEQUENCE</scope>
    <source>
        <strain evidence="2">KCTC 42187</strain>
    </source>
</reference>
<dbReference type="Pfam" id="PF04377">
    <property type="entry name" value="ATE_C"/>
    <property type="match status" value="1"/>
</dbReference>
<evidence type="ECO:0000313" key="2">
    <source>
        <dbReference type="EMBL" id="MBC6993022.1"/>
    </source>
</evidence>
<dbReference type="RefSeq" id="WP_187465147.1">
    <property type="nucleotide sequence ID" value="NZ_JACSIT010000050.1"/>
</dbReference>
<dbReference type="InterPro" id="IPR007472">
    <property type="entry name" value="N-end_Aminoacyl_Trfase_C"/>
</dbReference>
<dbReference type="EMBL" id="JACSIT010000050">
    <property type="protein sequence ID" value="MBC6993022.1"/>
    <property type="molecule type" value="Genomic_DNA"/>
</dbReference>
<dbReference type="Proteomes" id="UP000650081">
    <property type="component" value="Unassembled WGS sequence"/>
</dbReference>
<protein>
    <submittedName>
        <fullName evidence="2">GNAT family N-acetyltransferase</fullName>
    </submittedName>
</protein>
<dbReference type="AlphaFoldDB" id="A0A923PM31"/>
<organism evidence="2 3">
    <name type="scientific">Neolewinella lacunae</name>
    <dbReference type="NCBI Taxonomy" id="1517758"/>
    <lineage>
        <taxon>Bacteria</taxon>
        <taxon>Pseudomonadati</taxon>
        <taxon>Bacteroidota</taxon>
        <taxon>Saprospiria</taxon>
        <taxon>Saprospirales</taxon>
        <taxon>Lewinellaceae</taxon>
        <taxon>Neolewinella</taxon>
    </lineage>
</organism>
<sequence length="357" mass="40659">MPTLIIHPTQLLSMEAFDAYLTAGFRPAGQSVYFADYLRPANDGIYGCIQIRLPLEKFAFKPKHRRMLRQHGARFRTEISLATRLPDAEMYAVNARYAAVYPEKTRLDLEFHLCNEANGQRTLHTHCAKVYDGEQLIAFSFFDVGQKVVYTKAGIYDPAYADYSLGTYTILLEIDWALSNGFHFYHPGYYAPAYPVFHYKLRFGPADYRDWKTGQWHPLPNNDPDFPPDPYAHNLAALEILQQEMERWGFSATLLEYPSYTARFHYPGTGGGLLDAPLLLKLRQGPEGVIVYDNQRQCYTFLLTASSGLRDVKVRIQGPGGLPRSLFPLRVLGVLLEGETPQEFLTNLQGEMRTPDV</sequence>
<proteinExistence type="predicted"/>
<evidence type="ECO:0000313" key="3">
    <source>
        <dbReference type="Proteomes" id="UP000650081"/>
    </source>
</evidence>
<dbReference type="PANTHER" id="PTHR21367:SF1">
    <property type="entry name" value="ARGINYL-TRNA--PROTEIN TRANSFERASE 1"/>
    <property type="match status" value="1"/>
</dbReference>
<gene>
    <name evidence="2" type="ORF">H9S92_02520</name>
</gene>
<keyword evidence="3" id="KW-1185">Reference proteome</keyword>
<dbReference type="GO" id="GO:0004057">
    <property type="term" value="F:arginyl-tRNA--protein transferase activity"/>
    <property type="evidence" value="ECO:0007669"/>
    <property type="project" value="InterPro"/>
</dbReference>
<dbReference type="InterPro" id="IPR016181">
    <property type="entry name" value="Acyl_CoA_acyltransferase"/>
</dbReference>
<evidence type="ECO:0000259" key="1">
    <source>
        <dbReference type="Pfam" id="PF04377"/>
    </source>
</evidence>